<dbReference type="SFLD" id="SFLDG01129">
    <property type="entry name" value="C1.5:_HAD__Beta-PGM__Phosphata"/>
    <property type="match status" value="1"/>
</dbReference>
<dbReference type="Gene3D" id="1.10.150.240">
    <property type="entry name" value="Putative phosphatase, domain 2"/>
    <property type="match status" value="1"/>
</dbReference>
<dbReference type="PANTHER" id="PTHR43434:SF1">
    <property type="entry name" value="PHOSPHOGLYCOLATE PHOSPHATASE"/>
    <property type="match status" value="1"/>
</dbReference>
<evidence type="ECO:0000313" key="2">
    <source>
        <dbReference type="Proteomes" id="UP001310386"/>
    </source>
</evidence>
<dbReference type="PANTHER" id="PTHR43434">
    <property type="entry name" value="PHOSPHOGLYCOLATE PHOSPHATASE"/>
    <property type="match status" value="1"/>
</dbReference>
<dbReference type="Pfam" id="PF00702">
    <property type="entry name" value="Hydrolase"/>
    <property type="match status" value="1"/>
</dbReference>
<keyword evidence="1" id="KW-0378">Hydrolase</keyword>
<evidence type="ECO:0000313" key="1">
    <source>
        <dbReference type="EMBL" id="MEB3100553.1"/>
    </source>
</evidence>
<dbReference type="RefSeq" id="WP_371752658.1">
    <property type="nucleotide sequence ID" value="NZ_JAYJLD010000002.1"/>
</dbReference>
<dbReference type="EMBL" id="JAYJLD010000002">
    <property type="protein sequence ID" value="MEB3100553.1"/>
    <property type="molecule type" value="Genomic_DNA"/>
</dbReference>
<keyword evidence="2" id="KW-1185">Reference proteome</keyword>
<dbReference type="InterPro" id="IPR023214">
    <property type="entry name" value="HAD_sf"/>
</dbReference>
<dbReference type="GO" id="GO:0016787">
    <property type="term" value="F:hydrolase activity"/>
    <property type="evidence" value="ECO:0007669"/>
    <property type="project" value="UniProtKB-KW"/>
</dbReference>
<gene>
    <name evidence="1" type="ORF">VF724_02625</name>
</gene>
<comment type="caution">
    <text evidence="1">The sequence shown here is derived from an EMBL/GenBank/DDBJ whole genome shotgun (WGS) entry which is preliminary data.</text>
</comment>
<dbReference type="SUPFAM" id="SSF56784">
    <property type="entry name" value="HAD-like"/>
    <property type="match status" value="1"/>
</dbReference>
<name>A0ABU5ZDI9_9BACL</name>
<dbReference type="SFLD" id="SFLDS00003">
    <property type="entry name" value="Haloacid_Dehalogenase"/>
    <property type="match status" value="1"/>
</dbReference>
<dbReference type="Proteomes" id="UP001310386">
    <property type="component" value="Unassembled WGS sequence"/>
</dbReference>
<organism evidence="1 2">
    <name type="scientific">Ferviditalea candida</name>
    <dbReference type="NCBI Taxonomy" id="3108399"/>
    <lineage>
        <taxon>Bacteria</taxon>
        <taxon>Bacillati</taxon>
        <taxon>Bacillota</taxon>
        <taxon>Bacilli</taxon>
        <taxon>Bacillales</taxon>
        <taxon>Paenibacillaceae</taxon>
        <taxon>Ferviditalea</taxon>
    </lineage>
</organism>
<dbReference type="Gene3D" id="3.40.50.1000">
    <property type="entry name" value="HAD superfamily/HAD-like"/>
    <property type="match status" value="1"/>
</dbReference>
<accession>A0ABU5ZDI9</accession>
<reference evidence="1" key="1">
    <citation type="submission" date="2023-12" db="EMBL/GenBank/DDBJ databases">
        <title>Fervidustalea candida gen. nov., sp. nov., a novel member of the family Paenibacillaceae isolated from a geothermal area.</title>
        <authorList>
            <person name="Li W.-J."/>
            <person name="Jiao J.-Y."/>
            <person name="Chen Y."/>
        </authorList>
    </citation>
    <scope>NUCLEOTIDE SEQUENCE</scope>
    <source>
        <strain evidence="1">SYSU GA230002</strain>
    </source>
</reference>
<dbReference type="InterPro" id="IPR050155">
    <property type="entry name" value="HAD-like_hydrolase_sf"/>
</dbReference>
<protein>
    <submittedName>
        <fullName evidence="1">HAD family hydrolase</fullName>
    </submittedName>
</protein>
<dbReference type="InterPro" id="IPR036412">
    <property type="entry name" value="HAD-like_sf"/>
</dbReference>
<sequence length="224" mass="24716">MILKSDVLPEAMIFDLDGTLFETESVLLEAYHKAFDRLRQEGFYEGETPPQRLILSSLGMLLEQIWEVVLPAADSLTRQHANDWLLHYQLELLNSGKGRMYPGVLPTLRRLKDMGIRLFVASNGLEEYVKAVIRSQGMSRLFEGLYSAGEFQSATKADLVGRLLGDFGITSAWMIGDRKSDVEAGAANGLVVVGCQYSGFSGTGELAGAQYRISAFSELESLLP</sequence>
<dbReference type="InterPro" id="IPR023198">
    <property type="entry name" value="PGP-like_dom2"/>
</dbReference>
<proteinExistence type="predicted"/>